<proteinExistence type="predicted"/>
<dbReference type="OrthoDB" id="4933449at2"/>
<dbReference type="InterPro" id="IPR021530">
    <property type="entry name" value="AllH-like"/>
</dbReference>
<organism evidence="1 2">
    <name type="scientific">Marinitoga piezophila (strain DSM 14283 / JCM 11233 / KA3)</name>
    <dbReference type="NCBI Taxonomy" id="443254"/>
    <lineage>
        <taxon>Bacteria</taxon>
        <taxon>Thermotogati</taxon>
        <taxon>Thermotogota</taxon>
        <taxon>Thermotogae</taxon>
        <taxon>Petrotogales</taxon>
        <taxon>Petrotogaceae</taxon>
        <taxon>Marinitoga</taxon>
    </lineage>
</organism>
<gene>
    <name evidence="1" type="ordered locus">Marpi_1681</name>
</gene>
<dbReference type="HOGENOM" id="CLU_1141506_0_0_0"/>
<evidence type="ECO:0000313" key="1">
    <source>
        <dbReference type="EMBL" id="AEX86070.1"/>
    </source>
</evidence>
<keyword evidence="2" id="KW-1185">Reference proteome</keyword>
<dbReference type="AlphaFoldDB" id="H2J553"/>
<name>H2J553_MARPK</name>
<evidence type="ECO:0008006" key="3">
    <source>
        <dbReference type="Google" id="ProtNLM"/>
    </source>
</evidence>
<dbReference type="KEGG" id="mpz:Marpi_1681"/>
<protein>
    <recommendedName>
        <fullName evidence="3">DUF2877 domain-containing protein</fullName>
    </recommendedName>
</protein>
<dbReference type="STRING" id="443254.Marpi_1681"/>
<dbReference type="Proteomes" id="UP000007161">
    <property type="component" value="Chromosome"/>
</dbReference>
<dbReference type="RefSeq" id="WP_014297141.1">
    <property type="nucleotide sequence ID" value="NC_016751.1"/>
</dbReference>
<reference evidence="2" key="2">
    <citation type="submission" date="2012-01" db="EMBL/GenBank/DDBJ databases">
        <title>Complete sequence of chromosome of Marinitoga piezophila KA3.</title>
        <authorList>
            <person name="Lucas S."/>
            <person name="Han J."/>
            <person name="Lapidus A."/>
            <person name="Cheng J.-F."/>
            <person name="Goodwin L."/>
            <person name="Pitluck S."/>
            <person name="Peters L."/>
            <person name="Mikhailova N."/>
            <person name="Teshima H."/>
            <person name="Detter J.C."/>
            <person name="Han C."/>
            <person name="Tapia R."/>
            <person name="Land M."/>
            <person name="Hauser L."/>
            <person name="Kyrpides N."/>
            <person name="Ivanova N."/>
            <person name="Pagani I."/>
            <person name="Jebbar M."/>
            <person name="Vannier P."/>
            <person name="Oger P."/>
            <person name="Cario A."/>
            <person name="Bartlett D."/>
            <person name="Noll K.M."/>
            <person name="Woyke T."/>
        </authorList>
    </citation>
    <scope>NUCLEOTIDE SEQUENCE [LARGE SCALE GENOMIC DNA]</scope>
    <source>
        <strain evidence="2">DSM 14283 / JCM 11233 / KA3</strain>
    </source>
</reference>
<dbReference type="EMBL" id="CP003257">
    <property type="protein sequence ID" value="AEX86070.1"/>
    <property type="molecule type" value="Genomic_DNA"/>
</dbReference>
<evidence type="ECO:0000313" key="2">
    <source>
        <dbReference type="Proteomes" id="UP000007161"/>
    </source>
</evidence>
<accession>H2J553</accession>
<sequence length="243" mass="27780">MTDIIVSKNVFEKHVNEEAKIFFKTKHTVYYKFNDSDILTLTTHSNRVGALGLTAPSRFLKFKKVYVNKNKVLVFDNVFFLSKFKLYDPTITNFRKNVNIDEAINYIKQNVDNRISLKIIKGLFDKKYESLIGFGPGLTPLGDDILSGVLLMEHYFKKDLVDKDHIIFISRKKTNDISYFQMKYAAEGLAPLPVKEYLSSGNKDDLLKMGATSGSGWLLGITYYFEFGGIADGLYNDKTEFVL</sequence>
<dbReference type="Pfam" id="PF11392">
    <property type="entry name" value="AllH"/>
    <property type="match status" value="1"/>
</dbReference>
<reference evidence="1 2" key="1">
    <citation type="journal article" date="2012" name="J. Bacteriol.">
        <title>Complete Genome Sequence of the Thermophilic, Piezophilic, Heterotrophic Bacterium Marinitoga piezophila KA3.</title>
        <authorList>
            <person name="Lucas S."/>
            <person name="Han J."/>
            <person name="Lapidus A."/>
            <person name="Cheng J.F."/>
            <person name="Goodwin L.A."/>
            <person name="Pitluck S."/>
            <person name="Peters L."/>
            <person name="Mikhailova N."/>
            <person name="Teshima H."/>
            <person name="Detter J.C."/>
            <person name="Han C."/>
            <person name="Tapia R."/>
            <person name="Land M."/>
            <person name="Hauser L."/>
            <person name="Kyrpides N.C."/>
            <person name="Ivanova N."/>
            <person name="Pagani I."/>
            <person name="Vannier P."/>
            <person name="Oger P."/>
            <person name="Bartlett D.H."/>
            <person name="Noll K.M."/>
            <person name="Woyke T."/>
            <person name="Jebbar M."/>
        </authorList>
    </citation>
    <scope>NUCLEOTIDE SEQUENCE [LARGE SCALE GENOMIC DNA]</scope>
    <source>
        <strain evidence="2">DSM 14283 / JCM 11233 / KA3</strain>
    </source>
</reference>